<dbReference type="EMBL" id="MK500494">
    <property type="protein sequence ID" value="QBK90529.1"/>
    <property type="molecule type" value="Genomic_DNA"/>
</dbReference>
<dbReference type="InterPro" id="IPR038577">
    <property type="entry name" value="GT10-like_C_sf"/>
</dbReference>
<organism evidence="2">
    <name type="scientific">Pithovirus LCPAC104</name>
    <dbReference type="NCBI Taxonomy" id="2506589"/>
    <lineage>
        <taxon>Viruses</taxon>
        <taxon>Pithoviruses</taxon>
    </lineage>
</organism>
<evidence type="ECO:0000259" key="1">
    <source>
        <dbReference type="Pfam" id="PF01755"/>
    </source>
</evidence>
<dbReference type="CDD" id="cd06532">
    <property type="entry name" value="Glyco_transf_25"/>
    <property type="match status" value="1"/>
</dbReference>
<gene>
    <name evidence="2" type="ORF">LCPAC104_00250</name>
</gene>
<dbReference type="SUPFAM" id="SSF53756">
    <property type="entry name" value="UDP-Glycosyltransferase/glycogen phosphorylase"/>
    <property type="match status" value="1"/>
</dbReference>
<proteinExistence type="predicted"/>
<protein>
    <submittedName>
        <fullName evidence="2">Glycosyltransferase family 25 LPS biosynthesis protein</fullName>
    </submittedName>
</protein>
<evidence type="ECO:0000313" key="2">
    <source>
        <dbReference type="EMBL" id="QBK90529.1"/>
    </source>
</evidence>
<dbReference type="Gene3D" id="3.40.50.11660">
    <property type="entry name" value="Glycosyl transferase family 10, C-terminal domain"/>
    <property type="match status" value="1"/>
</dbReference>
<dbReference type="InterPro" id="IPR002654">
    <property type="entry name" value="Glyco_trans_25"/>
</dbReference>
<accession>A0A481Z5Y2</accession>
<dbReference type="GO" id="GO:0016740">
    <property type="term" value="F:transferase activity"/>
    <property type="evidence" value="ECO:0007669"/>
    <property type="project" value="UniProtKB-KW"/>
</dbReference>
<dbReference type="Pfam" id="PF01755">
    <property type="entry name" value="Glyco_transf_25"/>
    <property type="match status" value="1"/>
</dbReference>
<feature type="domain" description="Glycosyl transferase family 25" evidence="1">
    <location>
        <begin position="237"/>
        <end position="412"/>
    </location>
</feature>
<sequence length="567" mass="67708">MIIVRVYGILEEFYINEFLKRKIKIISCNEENDEENIEYNLILGNTSRDYNETKTIYIQTNFSSLNGNFLYSHIFSKGLFNIPIIDFFSDILLEKKSIISSVIYSEKDNFIKSLKIPGIEIDFFDVKDKEKALKNYKYTIAFEENYLNYYLSEKIINPIISETLCFYYGCPNLEKYIDSNSFIRIDKENYAEVIENSIKNNFWGKNIDTIREMKKKYINKLSLVPIVEKIIYNIRFPIYIINLDRRKDRWRKISKKLTNKWDNINKFSAINGKDLVINYQKFKIFEGNDFNNRRTFIACALSHIELWKKLISENSINYYIIFEDDILLSKKFSEKILSLCRTIEYTKKIDLIFLGLSFWRNKREESFHNIESNDYKIKKFDNHKKLNSCIGGMFGYIISKNCAKMLLEIIEKEGIKNGIDYWLLKQLLKINSYVVEPHFVYTEYSHKDMKVDSDIQEDHEEITIENFQKIEEVFNDNEIKKIKTKIGEKKVSVINKEYICIYDYDSYFNDINHYENKDIFELIDLCIEKNAIGFNTNGWLKEKISESNEWIEFPNGKLIIKKSFFLN</sequence>
<keyword evidence="2" id="KW-0808">Transferase</keyword>
<reference evidence="2" key="1">
    <citation type="journal article" date="2019" name="MBio">
        <title>Virus Genomes from Deep Sea Sediments Expand the Ocean Megavirome and Support Independent Origins of Viral Gigantism.</title>
        <authorList>
            <person name="Backstrom D."/>
            <person name="Yutin N."/>
            <person name="Jorgensen S.L."/>
            <person name="Dharamshi J."/>
            <person name="Homa F."/>
            <person name="Zaremba-Niedwiedzka K."/>
            <person name="Spang A."/>
            <person name="Wolf Y.I."/>
            <person name="Koonin E.V."/>
            <person name="Ettema T.J."/>
        </authorList>
    </citation>
    <scope>NUCLEOTIDE SEQUENCE</scope>
</reference>
<name>A0A481Z5Y2_9VIRU</name>